<keyword evidence="3" id="KW-0862">Zinc</keyword>
<comment type="caution">
    <text evidence="7">The sequence shown here is derived from an EMBL/GenBank/DDBJ whole genome shotgun (WGS) entry which is preliminary data.</text>
</comment>
<evidence type="ECO:0000256" key="4">
    <source>
        <dbReference type="PROSITE-ProRule" id="PRU00322"/>
    </source>
</evidence>
<accession>A0A8T0NBS3</accession>
<reference evidence="7" key="1">
    <citation type="submission" date="2020-05" db="EMBL/GenBank/DDBJ databases">
        <title>WGS assembly of Panicum virgatum.</title>
        <authorList>
            <person name="Lovell J.T."/>
            <person name="Jenkins J."/>
            <person name="Shu S."/>
            <person name="Juenger T.E."/>
            <person name="Schmutz J."/>
        </authorList>
    </citation>
    <scope>NUCLEOTIDE SEQUENCE</scope>
    <source>
        <strain evidence="7">AP13</strain>
    </source>
</reference>
<keyword evidence="2 4" id="KW-0863">Zinc-finger</keyword>
<evidence type="ECO:0000256" key="1">
    <source>
        <dbReference type="ARBA" id="ARBA00022723"/>
    </source>
</evidence>
<dbReference type="PROSITE" id="PS50199">
    <property type="entry name" value="ZF_RANBP2_2"/>
    <property type="match status" value="3"/>
</dbReference>
<feature type="compositionally biased region" description="Low complexity" evidence="5">
    <location>
        <begin position="268"/>
        <end position="278"/>
    </location>
</feature>
<organism evidence="7 8">
    <name type="scientific">Panicum virgatum</name>
    <name type="common">Blackwell switchgrass</name>
    <dbReference type="NCBI Taxonomy" id="38727"/>
    <lineage>
        <taxon>Eukaryota</taxon>
        <taxon>Viridiplantae</taxon>
        <taxon>Streptophyta</taxon>
        <taxon>Embryophyta</taxon>
        <taxon>Tracheophyta</taxon>
        <taxon>Spermatophyta</taxon>
        <taxon>Magnoliopsida</taxon>
        <taxon>Liliopsida</taxon>
        <taxon>Poales</taxon>
        <taxon>Poaceae</taxon>
        <taxon>PACMAD clade</taxon>
        <taxon>Panicoideae</taxon>
        <taxon>Panicodae</taxon>
        <taxon>Paniceae</taxon>
        <taxon>Panicinae</taxon>
        <taxon>Panicum</taxon>
        <taxon>Panicum sect. Hiantes</taxon>
    </lineage>
</organism>
<evidence type="ECO:0000256" key="3">
    <source>
        <dbReference type="ARBA" id="ARBA00022833"/>
    </source>
</evidence>
<gene>
    <name evidence="7" type="ORF">PVAP13_9KG029400</name>
</gene>
<dbReference type="PANTHER" id="PTHR23111:SF40">
    <property type="entry name" value="RNA-BINDING PROTEIN INVOLVED IN HETEROCHROMATIN ASSEMBLY-RELATED"/>
    <property type="match status" value="1"/>
</dbReference>
<keyword evidence="1" id="KW-0479">Metal-binding</keyword>
<dbReference type="Proteomes" id="UP000823388">
    <property type="component" value="Chromosome 9K"/>
</dbReference>
<evidence type="ECO:0000313" key="8">
    <source>
        <dbReference type="Proteomes" id="UP000823388"/>
    </source>
</evidence>
<dbReference type="GO" id="GO:0003729">
    <property type="term" value="F:mRNA binding"/>
    <property type="evidence" value="ECO:0007669"/>
    <property type="project" value="TreeGrafter"/>
</dbReference>
<dbReference type="GO" id="GO:0005737">
    <property type="term" value="C:cytoplasm"/>
    <property type="evidence" value="ECO:0007669"/>
    <property type="project" value="TreeGrafter"/>
</dbReference>
<dbReference type="EMBL" id="CM029053">
    <property type="protein sequence ID" value="KAG2546503.1"/>
    <property type="molecule type" value="Genomic_DNA"/>
</dbReference>
<dbReference type="InterPro" id="IPR049534">
    <property type="entry name" value="TEX13A/C/D_Znf"/>
</dbReference>
<sequence>MASSSKLLSRTLCSSFLRSCRLTSSSLLPTASRCQPGPLLSFRLCSAAPAAVVVAADPTVASVSAGHPWPEWVEFLDKLRAKGYFKQVVPASGMSAGEDAAGGGEATASDNAAAAAADNVATYPSREHNRVKNACLIFARERYDLLSSLPEKDIQAIVKCGCPNTNRKPVNAAKKLREFLQVEEKDACGVCKFRESCDRAYLVPKAEEGVRTVNVVRILLEYAMDTKNLSGENSVSESVQESARKLLSKLIILSDTAIDPSVPKPVFQTSSKQQSSTKLSDKSKGARGSVGKGRETTAAEMKMGDWLCTNCNFLNFARNRQCLECKADGPKKIAAATTEMKMGDWICTQCHFMNFSRNKICFKCEEPRPKRQLNPGEWECPSCNFLNFRRNRICKKCSQDRPEDDTQDNELPLRNTRGGGKSRSFDFIDQDIDNDGDAPPYKGFRKHVAGMRREPDRRTSAKRRGVVDLDDGLLTAKPRSL</sequence>
<dbReference type="OrthoDB" id="448399at2759"/>
<dbReference type="PROSITE" id="PS01358">
    <property type="entry name" value="ZF_RANBP2_1"/>
    <property type="match status" value="3"/>
</dbReference>
<dbReference type="Pfam" id="PF20864">
    <property type="entry name" value="Zn_ribbon_TEX13"/>
    <property type="match status" value="1"/>
</dbReference>
<dbReference type="InterPro" id="IPR036443">
    <property type="entry name" value="Znf_RanBP2_sf"/>
</dbReference>
<dbReference type="SUPFAM" id="SSF90209">
    <property type="entry name" value="Ran binding protein zinc finger-like"/>
    <property type="match status" value="3"/>
</dbReference>
<proteinExistence type="predicted"/>
<feature type="region of interest" description="Disordered" evidence="5">
    <location>
        <begin position="398"/>
        <end position="481"/>
    </location>
</feature>
<feature type="region of interest" description="Disordered" evidence="5">
    <location>
        <begin position="263"/>
        <end position="295"/>
    </location>
</feature>
<evidence type="ECO:0000259" key="6">
    <source>
        <dbReference type="PROSITE" id="PS50199"/>
    </source>
</evidence>
<evidence type="ECO:0000256" key="2">
    <source>
        <dbReference type="ARBA" id="ARBA00022771"/>
    </source>
</evidence>
<protein>
    <recommendedName>
        <fullName evidence="6">RanBP2-type domain-containing protein</fullName>
    </recommendedName>
</protein>
<evidence type="ECO:0000313" key="7">
    <source>
        <dbReference type="EMBL" id="KAG2546503.1"/>
    </source>
</evidence>
<dbReference type="SMART" id="SM00547">
    <property type="entry name" value="ZnF_RBZ"/>
    <property type="match status" value="3"/>
</dbReference>
<keyword evidence="8" id="KW-1185">Reference proteome</keyword>
<dbReference type="Pfam" id="PF00641">
    <property type="entry name" value="Zn_ribbon_RanBP"/>
    <property type="match status" value="2"/>
</dbReference>
<feature type="domain" description="RanBP2-type" evidence="6">
    <location>
        <begin position="302"/>
        <end position="331"/>
    </location>
</feature>
<feature type="domain" description="RanBP2-type" evidence="6">
    <location>
        <begin position="374"/>
        <end position="403"/>
    </location>
</feature>
<dbReference type="GO" id="GO:0008270">
    <property type="term" value="F:zinc ion binding"/>
    <property type="evidence" value="ECO:0007669"/>
    <property type="project" value="UniProtKB-KW"/>
</dbReference>
<evidence type="ECO:0000256" key="5">
    <source>
        <dbReference type="SAM" id="MobiDB-lite"/>
    </source>
</evidence>
<dbReference type="Gene3D" id="4.10.1060.10">
    <property type="entry name" value="Zinc finger, RanBP2-type"/>
    <property type="match status" value="3"/>
</dbReference>
<dbReference type="PANTHER" id="PTHR23111">
    <property type="entry name" value="ZINC FINGER PROTEIN"/>
    <property type="match status" value="1"/>
</dbReference>
<dbReference type="AlphaFoldDB" id="A0A8T0NBS3"/>
<dbReference type="InterPro" id="IPR001876">
    <property type="entry name" value="Znf_RanBP2"/>
</dbReference>
<feature type="domain" description="RanBP2-type" evidence="6">
    <location>
        <begin position="341"/>
        <end position="370"/>
    </location>
</feature>
<name>A0A8T0NBS3_PANVG</name>